<evidence type="ECO:0000313" key="2">
    <source>
        <dbReference type="Proteomes" id="UP000004079"/>
    </source>
</evidence>
<dbReference type="AlphaFoldDB" id="D1QSB8"/>
<protein>
    <submittedName>
        <fullName evidence="1">Uncharacterized protein</fullName>
    </submittedName>
</protein>
<gene>
    <name evidence="1" type="ORF">HMPREF0971_01876</name>
</gene>
<accession>D1QSB8</accession>
<dbReference type="HOGENOM" id="CLU_3064813_0_0_10"/>
<dbReference type="Proteomes" id="UP000004079">
    <property type="component" value="Unassembled WGS sequence"/>
</dbReference>
<proteinExistence type="predicted"/>
<organism evidence="1 2">
    <name type="scientific">Segatella oris F0302</name>
    <dbReference type="NCBI Taxonomy" id="649760"/>
    <lineage>
        <taxon>Bacteria</taxon>
        <taxon>Pseudomonadati</taxon>
        <taxon>Bacteroidota</taxon>
        <taxon>Bacteroidia</taxon>
        <taxon>Bacteroidales</taxon>
        <taxon>Prevotellaceae</taxon>
        <taxon>Segatella</taxon>
    </lineage>
</organism>
<dbReference type="EMBL" id="ACUZ02000034">
    <property type="protein sequence ID" value="EFB31599.1"/>
    <property type="molecule type" value="Genomic_DNA"/>
</dbReference>
<sequence length="53" mass="6613">MCFDADYRLFCVKLQRKLYGVTRQEYENLRKYQVQTAINNMDICRRPQIFRYI</sequence>
<name>D1QSB8_9BACT</name>
<reference evidence="1 2" key="1">
    <citation type="submission" date="2009-11" db="EMBL/GenBank/DDBJ databases">
        <authorList>
            <person name="Weinstock G."/>
            <person name="Sodergren E."/>
            <person name="Clifton S."/>
            <person name="Fulton L."/>
            <person name="Fulton B."/>
            <person name="Courtney L."/>
            <person name="Fronick C."/>
            <person name="Harrison M."/>
            <person name="Strong C."/>
            <person name="Farmer C."/>
            <person name="Delahaunty K."/>
            <person name="Markovic C."/>
            <person name="Hall O."/>
            <person name="Minx P."/>
            <person name="Tomlinson C."/>
            <person name="Mitreva M."/>
            <person name="Nelson J."/>
            <person name="Hou S."/>
            <person name="Wollam A."/>
            <person name="Pepin K.H."/>
            <person name="Johnson M."/>
            <person name="Bhonagiri V."/>
            <person name="Nash W.E."/>
            <person name="Warren W."/>
            <person name="Chinwalla A."/>
            <person name="Mardis E.R."/>
            <person name="Wilson R.K."/>
        </authorList>
    </citation>
    <scope>NUCLEOTIDE SEQUENCE [LARGE SCALE GENOMIC DNA]</scope>
    <source>
        <strain evidence="1 2">F0302</strain>
    </source>
</reference>
<evidence type="ECO:0000313" key="1">
    <source>
        <dbReference type="EMBL" id="EFB31599.1"/>
    </source>
</evidence>
<comment type="caution">
    <text evidence="1">The sequence shown here is derived from an EMBL/GenBank/DDBJ whole genome shotgun (WGS) entry which is preliminary data.</text>
</comment>